<dbReference type="Gene3D" id="1.10.3290.10">
    <property type="entry name" value="Fido-like domain"/>
    <property type="match status" value="1"/>
</dbReference>
<dbReference type="InterPro" id="IPR036597">
    <property type="entry name" value="Fido-like_dom_sf"/>
</dbReference>
<dbReference type="EMBL" id="OEJX01000027">
    <property type="protein sequence ID" value="SOR61729.1"/>
    <property type="molecule type" value="Genomic_DNA"/>
</dbReference>
<accession>A0AAQ1NXW3</accession>
<dbReference type="AlphaFoldDB" id="A0AAQ1NXW3"/>
<proteinExistence type="predicted"/>
<evidence type="ECO:0000313" key="2">
    <source>
        <dbReference type="Proteomes" id="UP000234460"/>
    </source>
</evidence>
<evidence type="ECO:0000313" key="1">
    <source>
        <dbReference type="EMBL" id="SOR61729.1"/>
    </source>
</evidence>
<gene>
    <name evidence="1" type="ORF">LMANV2_330081</name>
</gene>
<dbReference type="Proteomes" id="UP000234460">
    <property type="component" value="Chromosome LMANV2"/>
</dbReference>
<organism evidence="1 2">
    <name type="scientific">Leptospira interrogans serovar Manilae</name>
    <dbReference type="NCBI Taxonomy" id="214675"/>
    <lineage>
        <taxon>Bacteria</taxon>
        <taxon>Pseudomonadati</taxon>
        <taxon>Spirochaetota</taxon>
        <taxon>Spirochaetia</taxon>
        <taxon>Leptospirales</taxon>
        <taxon>Leptospiraceae</taxon>
        <taxon>Leptospira</taxon>
    </lineage>
</organism>
<comment type="caution">
    <text evidence="1">The sequence shown here is derived from an EMBL/GenBank/DDBJ whole genome shotgun (WGS) entry which is preliminary data.</text>
</comment>
<reference evidence="1 2" key="1">
    <citation type="submission" date="2017-11" db="EMBL/GenBank/DDBJ databases">
        <authorList>
            <person name="Lechat P."/>
        </authorList>
    </citation>
    <scope>NUCLEOTIDE SEQUENCE [LARGE SCALE GENOMIC DNA]</scope>
    <source>
        <strain evidence="1">L495</strain>
    </source>
</reference>
<sequence length="43" mass="5184">MYLTGASRFENLISIYKDLVNSRIHPIIRATWFHHTFTIIYPF</sequence>
<name>A0AAQ1NXW3_LEPIR</name>
<protein>
    <submittedName>
        <fullName evidence="1">Uncharacterized protein</fullName>
    </submittedName>
</protein>